<dbReference type="PANTHER" id="PTHR31736:SF9">
    <property type="entry name" value="ENDO-XYLOGALACTURONAN HYDROLASE A-RELATED"/>
    <property type="match status" value="1"/>
</dbReference>
<keyword evidence="4" id="KW-0732">Signal</keyword>
<evidence type="ECO:0000256" key="2">
    <source>
        <dbReference type="ARBA" id="ARBA00008834"/>
    </source>
</evidence>
<dbReference type="InterPro" id="IPR012334">
    <property type="entry name" value="Pectin_lyas_fold"/>
</dbReference>
<dbReference type="PANTHER" id="PTHR31736">
    <property type="match status" value="1"/>
</dbReference>
<evidence type="ECO:0000313" key="14">
    <source>
        <dbReference type="EMBL" id="KAF5266569.1"/>
    </source>
</evidence>
<evidence type="ECO:0000256" key="13">
    <source>
        <dbReference type="RuleBase" id="RU361169"/>
    </source>
</evidence>
<name>A0A8H5ENB7_FUSOX</name>
<dbReference type="SUPFAM" id="SSF51126">
    <property type="entry name" value="Pectin lyase-like"/>
    <property type="match status" value="1"/>
</dbReference>
<protein>
    <recommendedName>
        <fullName evidence="16">Polygalacturonase</fullName>
    </recommendedName>
</protein>
<keyword evidence="11" id="KW-0624">Polysaccharide degradation</keyword>
<dbReference type="GO" id="GO:0005576">
    <property type="term" value="C:extracellular region"/>
    <property type="evidence" value="ECO:0007669"/>
    <property type="project" value="UniProtKB-SubCell"/>
</dbReference>
<evidence type="ECO:0000256" key="9">
    <source>
        <dbReference type="ARBA" id="ARBA00023295"/>
    </source>
</evidence>
<dbReference type="AlphaFoldDB" id="A0A8H5ENB7"/>
<dbReference type="Proteomes" id="UP000558688">
    <property type="component" value="Unassembled WGS sequence"/>
</dbReference>
<keyword evidence="8" id="KW-0119">Carbohydrate metabolism</keyword>
<keyword evidence="3" id="KW-0964">Secreted</keyword>
<evidence type="ECO:0000256" key="6">
    <source>
        <dbReference type="ARBA" id="ARBA00022801"/>
    </source>
</evidence>
<evidence type="ECO:0000256" key="3">
    <source>
        <dbReference type="ARBA" id="ARBA00022525"/>
    </source>
</evidence>
<dbReference type="GO" id="GO:0004650">
    <property type="term" value="F:polygalacturonase activity"/>
    <property type="evidence" value="ECO:0007669"/>
    <property type="project" value="InterPro"/>
</dbReference>
<keyword evidence="6 13" id="KW-0378">Hydrolase</keyword>
<evidence type="ECO:0000256" key="1">
    <source>
        <dbReference type="ARBA" id="ARBA00004613"/>
    </source>
</evidence>
<evidence type="ECO:0000256" key="8">
    <source>
        <dbReference type="ARBA" id="ARBA00023277"/>
    </source>
</evidence>
<evidence type="ECO:0000256" key="4">
    <source>
        <dbReference type="ARBA" id="ARBA00022729"/>
    </source>
</evidence>
<comment type="function">
    <text evidence="12">Pectinolytic enzyme involved in the degradation of xylogalacturonan (xga), a galacturonan backbone heavily substituted with xylose, and which is one important component of the hairy regions of pectin. Activity requires a galacturonic acid backbone substituted with xylose.</text>
</comment>
<dbReference type="GO" id="GO:0071555">
    <property type="term" value="P:cell wall organization"/>
    <property type="evidence" value="ECO:0007669"/>
    <property type="project" value="UniProtKB-KW"/>
</dbReference>
<comment type="subcellular location">
    <subcellularLocation>
        <location evidence="1">Secreted</location>
    </subcellularLocation>
</comment>
<reference evidence="14" key="1">
    <citation type="submission" date="2020-02" db="EMBL/GenBank/DDBJ databases">
        <title>Identification and distribution of gene clusters putatively required for synthesis of sphingolipid metabolism inhibitors in phylogenetically diverse species of the filamentous fungus Fusarium.</title>
        <authorList>
            <person name="Kim H.-S."/>
            <person name="Busman M."/>
            <person name="Brown D.W."/>
            <person name="Divon H."/>
            <person name="Uhlig S."/>
            <person name="Proctor R.H."/>
        </authorList>
    </citation>
    <scope>NUCLEOTIDE SEQUENCE [LARGE SCALE GENOMIC DNA]</scope>
    <source>
        <strain evidence="14">NRRL 39464</strain>
    </source>
</reference>
<keyword evidence="7" id="KW-0325">Glycoprotein</keyword>
<dbReference type="InterPro" id="IPR000743">
    <property type="entry name" value="Glyco_hydro_28"/>
</dbReference>
<evidence type="ECO:0000256" key="10">
    <source>
        <dbReference type="ARBA" id="ARBA00023316"/>
    </source>
</evidence>
<comment type="similarity">
    <text evidence="2 13">Belongs to the glycosyl hydrolase 28 family.</text>
</comment>
<keyword evidence="5" id="KW-0677">Repeat</keyword>
<dbReference type="EMBL" id="JAAFOW010000373">
    <property type="protein sequence ID" value="KAF5266569.1"/>
    <property type="molecule type" value="Genomic_DNA"/>
</dbReference>
<evidence type="ECO:0008006" key="16">
    <source>
        <dbReference type="Google" id="ProtNLM"/>
    </source>
</evidence>
<accession>A0A8H5ENB7</accession>
<proteinExistence type="inferred from homology"/>
<evidence type="ECO:0000256" key="12">
    <source>
        <dbReference type="ARBA" id="ARBA00037278"/>
    </source>
</evidence>
<evidence type="ECO:0000256" key="11">
    <source>
        <dbReference type="ARBA" id="ARBA00023326"/>
    </source>
</evidence>
<dbReference type="Pfam" id="PF00295">
    <property type="entry name" value="Glyco_hydro_28"/>
    <property type="match status" value="1"/>
</dbReference>
<dbReference type="Gene3D" id="2.160.20.10">
    <property type="entry name" value="Single-stranded right-handed beta-helix, Pectin lyase-like"/>
    <property type="match status" value="1"/>
</dbReference>
<comment type="caution">
    <text evidence="14">The sequence shown here is derived from an EMBL/GenBank/DDBJ whole genome shotgun (WGS) entry which is preliminary data.</text>
</comment>
<evidence type="ECO:0000256" key="7">
    <source>
        <dbReference type="ARBA" id="ARBA00023180"/>
    </source>
</evidence>
<evidence type="ECO:0000313" key="15">
    <source>
        <dbReference type="Proteomes" id="UP000558688"/>
    </source>
</evidence>
<sequence>MFLKYLSIRAFKITYRKNYPSYLSLIDGFNLPIVSLMPTNGSQIKTYAAPEGVGVADAFLIYARSVDSEPWIPVSTYAVDVAEVNTTRNEFDKHPISVASFDMDGPVEVQVKYTLNKVQSAAIRPNSLGIQAVIDGDNTITFSLDRPQDVMLEINHDKWQALHILTNGIDHDAPPRDSQEIWYFGPGINNGSAYGLVTDGNLFVPSNTMVYLAGGAFVTFKLNFIKVCNSGVRGHGFIYNGPNGGAILIERSENIVVENVTSLGATGFSLTTGEAKGVTISGYRSFSSHGNGDGVDLFCSSDILVENCFLRNSDDTIAIYGHRWDYYGDSSNIVIRNCALLPDIAHPIHMGTHGNPAKPETISGIHISNIDILDHYENQMWYQGCISLSAGDENLIEDVHIQDVRVERISKGQLVNMRVMKNEMWTTAPGHGIRNVTLKDISLDATNSQIVNPSQILGFDYTRKVENIVFENLKIGGQYIHDGMEKPRWYMVADLVPMFINKHVTNVRFILTK</sequence>
<organism evidence="14 15">
    <name type="scientific">Fusarium oxysporum</name>
    <name type="common">Fusarium vascular wilt</name>
    <dbReference type="NCBI Taxonomy" id="5507"/>
    <lineage>
        <taxon>Eukaryota</taxon>
        <taxon>Fungi</taxon>
        <taxon>Dikarya</taxon>
        <taxon>Ascomycota</taxon>
        <taxon>Pezizomycotina</taxon>
        <taxon>Sordariomycetes</taxon>
        <taxon>Hypocreomycetidae</taxon>
        <taxon>Hypocreales</taxon>
        <taxon>Nectriaceae</taxon>
        <taxon>Fusarium</taxon>
        <taxon>Fusarium oxysporum species complex</taxon>
    </lineage>
</organism>
<evidence type="ECO:0000256" key="5">
    <source>
        <dbReference type="ARBA" id="ARBA00022737"/>
    </source>
</evidence>
<dbReference type="GO" id="GO:0000272">
    <property type="term" value="P:polysaccharide catabolic process"/>
    <property type="evidence" value="ECO:0007669"/>
    <property type="project" value="UniProtKB-KW"/>
</dbReference>
<gene>
    <name evidence="14" type="ORF">FOXYS1_2578</name>
</gene>
<dbReference type="InterPro" id="IPR011050">
    <property type="entry name" value="Pectin_lyase_fold/virulence"/>
</dbReference>
<keyword evidence="9 13" id="KW-0326">Glycosidase</keyword>
<keyword evidence="10" id="KW-0961">Cell wall biogenesis/degradation</keyword>